<keyword evidence="3" id="KW-1185">Reference proteome</keyword>
<dbReference type="EMBL" id="JROU02000493">
    <property type="protein sequence ID" value="OEH79117.1"/>
    <property type="molecule type" value="Genomic_DNA"/>
</dbReference>
<evidence type="ECO:0000313" key="3">
    <source>
        <dbReference type="Proteomes" id="UP000095192"/>
    </source>
</evidence>
<feature type="compositionally biased region" description="Low complexity" evidence="1">
    <location>
        <begin position="252"/>
        <end position="268"/>
    </location>
</feature>
<name>A0A1D3D6Q4_9EIME</name>
<feature type="region of interest" description="Disordered" evidence="1">
    <location>
        <begin position="219"/>
        <end position="268"/>
    </location>
</feature>
<feature type="region of interest" description="Disordered" evidence="1">
    <location>
        <begin position="76"/>
        <end position="95"/>
    </location>
</feature>
<comment type="caution">
    <text evidence="2">The sequence shown here is derived from an EMBL/GenBank/DDBJ whole genome shotgun (WGS) entry which is preliminary data.</text>
</comment>
<feature type="compositionally biased region" description="Low complexity" evidence="1">
    <location>
        <begin position="219"/>
        <end position="229"/>
    </location>
</feature>
<feature type="region of interest" description="Disordered" evidence="1">
    <location>
        <begin position="793"/>
        <end position="812"/>
    </location>
</feature>
<feature type="compositionally biased region" description="Basic and acidic residues" evidence="1">
    <location>
        <begin position="458"/>
        <end position="506"/>
    </location>
</feature>
<protein>
    <recommendedName>
        <fullName evidence="4">AF4/FMR2 family member 4</fullName>
    </recommendedName>
</protein>
<dbReference type="InParanoid" id="A0A1D3D6Q4"/>
<evidence type="ECO:0000256" key="1">
    <source>
        <dbReference type="SAM" id="MobiDB-lite"/>
    </source>
</evidence>
<reference evidence="2 3" key="1">
    <citation type="journal article" date="2016" name="BMC Genomics">
        <title>Comparative genomics reveals Cyclospora cayetanensis possesses coccidia-like metabolism and invasion components but unique surface antigens.</title>
        <authorList>
            <person name="Liu S."/>
            <person name="Wang L."/>
            <person name="Zheng H."/>
            <person name="Xu Z."/>
            <person name="Roellig D.M."/>
            <person name="Li N."/>
            <person name="Frace M.A."/>
            <person name="Tang K."/>
            <person name="Arrowood M.J."/>
            <person name="Moss D.M."/>
            <person name="Zhang L."/>
            <person name="Feng Y."/>
            <person name="Xiao L."/>
        </authorList>
    </citation>
    <scope>NUCLEOTIDE SEQUENCE [LARGE SCALE GENOMIC DNA]</scope>
    <source>
        <strain evidence="2 3">CHN_HEN01</strain>
    </source>
</reference>
<gene>
    <name evidence="2" type="ORF">cyc_09108</name>
</gene>
<proteinExistence type="predicted"/>
<organism evidence="2 3">
    <name type="scientific">Cyclospora cayetanensis</name>
    <dbReference type="NCBI Taxonomy" id="88456"/>
    <lineage>
        <taxon>Eukaryota</taxon>
        <taxon>Sar</taxon>
        <taxon>Alveolata</taxon>
        <taxon>Apicomplexa</taxon>
        <taxon>Conoidasida</taxon>
        <taxon>Coccidia</taxon>
        <taxon>Eucoccidiorida</taxon>
        <taxon>Eimeriorina</taxon>
        <taxon>Eimeriidae</taxon>
        <taxon>Cyclospora</taxon>
    </lineage>
</organism>
<evidence type="ECO:0008006" key="4">
    <source>
        <dbReference type="Google" id="ProtNLM"/>
    </source>
</evidence>
<dbReference type="AlphaFoldDB" id="A0A1D3D6Q4"/>
<feature type="compositionally biased region" description="Basic and acidic residues" evidence="1">
    <location>
        <begin position="438"/>
        <end position="449"/>
    </location>
</feature>
<feature type="region of interest" description="Disordered" evidence="1">
    <location>
        <begin position="410"/>
        <end position="517"/>
    </location>
</feature>
<feature type="region of interest" description="Disordered" evidence="1">
    <location>
        <begin position="359"/>
        <end position="381"/>
    </location>
</feature>
<accession>A0A1D3D6Q4</accession>
<dbReference type="Proteomes" id="UP000095192">
    <property type="component" value="Unassembled WGS sequence"/>
</dbReference>
<evidence type="ECO:0000313" key="2">
    <source>
        <dbReference type="EMBL" id="OEH79117.1"/>
    </source>
</evidence>
<sequence>MHSQAAGVEKQQQVQHAQPDWLRQGEKQSRFSLQSDAWLRLPQVSAAAPCRSSNSMRGSRVRRWIDWAVDALLGDSSDKEETDVQEEQGKHAQEVHQRLPLQEFRRADLEREALAGTEGAAASNCMCNTSTVDKTVQTALGVSEVYLHLLHVWASDATAAGCCLRRQEEQRRFAGSEEEALPTGEQHSLLEEKGFFCLSAGEKTPSVATTLPEQQALLEQQGQQEQPTGDCMQRDEQKQEQQRQQTFAALPLSSRSSTCSSSSSSLSTCCRNSQESELRRQLQKQNATRSLAGEKSAATAAAASPETAAGAAGELHFVVSLPSVDVKLLLQLPTSKGSGRNAPRDVRGCKPLLRQRRLSRLAEDAPLPRTAASPASLRQERQQRCTGFTLSVGRLQLSLQQQAAANAAESESAAASAADRESAAERAAESESAAASAAERESAAERAAERGSAAASAADRESAAERVAERENPAASAAERESAAERVEERESAAASAAEREAERESAAASAATPIRAPSAAACGGATMAAAARQEIPLVLLQDLEAEMMREETLESRSAHGVATASTSSFERFQRQYREQQQIEQQHPPRELYMPEMPLHPPCASFLPLQQQLLQQHAAAAAALPTADTARWHKQLQLLRAEAATGASLQRPFFHFAICESSSSSRASCLFLYPEVCTPRLEPPAEAARRGAAVQGVAAARRDRSSVCTPAHQPLPLEGELQRFRSHGGCSRSSSLLLRCVASRRWRSDAADFAHLGEGRAAACNGGRGCCPLSLVAPAAKTASACRDIDGAASGADDDTASREGGSSSVLL</sequence>
<feature type="compositionally biased region" description="Low complexity" evidence="1">
    <location>
        <begin position="507"/>
        <end position="517"/>
    </location>
</feature>
<dbReference type="VEuPathDB" id="ToxoDB:cyc_09108"/>
<feature type="compositionally biased region" description="Basic and acidic residues" evidence="1">
    <location>
        <begin position="232"/>
        <end position="241"/>
    </location>
</feature>
<feature type="compositionally biased region" description="Basic and acidic residues" evidence="1">
    <location>
        <begin position="418"/>
        <end position="429"/>
    </location>
</feature>